<keyword evidence="4" id="KW-1185">Reference proteome</keyword>
<evidence type="ECO:0000313" key="4">
    <source>
        <dbReference type="Proteomes" id="UP001589920"/>
    </source>
</evidence>
<sequence>MFRRKPRSYSQMASDIVYPRGGWWRAIKYRVHRLRRLPDPPQRVARGVAAGVFISFTPLFGLHVVGAMALALAIRGNVLASVIGSFVGNPLTIPVIAVVAITLGRWMLGQGGSIDPMLILEAFSAATRQFLRNLLAVLDGRPAEWDRLVEFAQAVFLPYMVGGLIPGLIAALLFHRLTVPLVEVYHKRRLARRARKARAEGAVGEPAAQPMDGD</sequence>
<dbReference type="PANTHER" id="PTHR40547:SF1">
    <property type="entry name" value="SLL0298 PROTEIN"/>
    <property type="match status" value="1"/>
</dbReference>
<organism evidence="3 4">
    <name type="scientific">Paracoccus panacisoli</name>
    <dbReference type="NCBI Taxonomy" id="1510163"/>
    <lineage>
        <taxon>Bacteria</taxon>
        <taxon>Pseudomonadati</taxon>
        <taxon>Pseudomonadota</taxon>
        <taxon>Alphaproteobacteria</taxon>
        <taxon>Rhodobacterales</taxon>
        <taxon>Paracoccaceae</taxon>
        <taxon>Paracoccus</taxon>
    </lineage>
</organism>
<name>A0ABV6T991_9RHOB</name>
<dbReference type="InterPro" id="IPR018639">
    <property type="entry name" value="DUF2062"/>
</dbReference>
<keyword evidence="1" id="KW-0812">Transmembrane</keyword>
<feature type="transmembrane region" description="Helical" evidence="1">
    <location>
        <begin position="44"/>
        <end position="72"/>
    </location>
</feature>
<keyword evidence="1" id="KW-0472">Membrane</keyword>
<dbReference type="Pfam" id="PF09835">
    <property type="entry name" value="DUF2062"/>
    <property type="match status" value="1"/>
</dbReference>
<dbReference type="RefSeq" id="WP_394321117.1">
    <property type="nucleotide sequence ID" value="NZ_JBHMQU010000074.1"/>
</dbReference>
<evidence type="ECO:0000313" key="3">
    <source>
        <dbReference type="EMBL" id="MFC0813167.1"/>
    </source>
</evidence>
<dbReference type="EMBL" id="JBHMQU010000074">
    <property type="protein sequence ID" value="MFC0813167.1"/>
    <property type="molecule type" value="Genomic_DNA"/>
</dbReference>
<feature type="transmembrane region" description="Helical" evidence="1">
    <location>
        <begin position="78"/>
        <end position="101"/>
    </location>
</feature>
<feature type="transmembrane region" description="Helical" evidence="1">
    <location>
        <begin position="151"/>
        <end position="174"/>
    </location>
</feature>
<comment type="caution">
    <text evidence="3">The sequence shown here is derived from an EMBL/GenBank/DDBJ whole genome shotgun (WGS) entry which is preliminary data.</text>
</comment>
<evidence type="ECO:0000259" key="2">
    <source>
        <dbReference type="Pfam" id="PF09835"/>
    </source>
</evidence>
<evidence type="ECO:0000256" key="1">
    <source>
        <dbReference type="SAM" id="Phobius"/>
    </source>
</evidence>
<proteinExistence type="predicted"/>
<protein>
    <submittedName>
        <fullName evidence="3">DUF2062 domain-containing protein</fullName>
    </submittedName>
</protein>
<accession>A0ABV6T991</accession>
<feature type="domain" description="DUF2062" evidence="2">
    <location>
        <begin position="25"/>
        <end position="189"/>
    </location>
</feature>
<dbReference type="Proteomes" id="UP001589920">
    <property type="component" value="Unassembled WGS sequence"/>
</dbReference>
<dbReference type="PANTHER" id="PTHR40547">
    <property type="entry name" value="SLL0298 PROTEIN"/>
    <property type="match status" value="1"/>
</dbReference>
<keyword evidence="1" id="KW-1133">Transmembrane helix</keyword>
<reference evidence="3 4" key="1">
    <citation type="submission" date="2024-09" db="EMBL/GenBank/DDBJ databases">
        <authorList>
            <person name="Sun Q."/>
            <person name="Mori K."/>
        </authorList>
    </citation>
    <scope>NUCLEOTIDE SEQUENCE [LARGE SCALE GENOMIC DNA]</scope>
    <source>
        <strain evidence="3 4">KCTC 42086</strain>
    </source>
</reference>
<gene>
    <name evidence="3" type="ORF">ACFHYO_13735</name>
</gene>